<dbReference type="InterPro" id="IPR027417">
    <property type="entry name" value="P-loop_NTPase"/>
</dbReference>
<accession>A0ABU9JK52</accession>
<dbReference type="Proteomes" id="UP001455088">
    <property type="component" value="Unassembled WGS sequence"/>
</dbReference>
<dbReference type="Pfam" id="PF13671">
    <property type="entry name" value="AAA_33"/>
    <property type="match status" value="1"/>
</dbReference>
<reference evidence="1 2" key="1">
    <citation type="submission" date="2024-04" db="EMBL/GenBank/DDBJ databases">
        <title>Bacterial endophytes with biocontrol capabilities against important plant pathogens.</title>
        <authorList>
            <person name="Alayande K.A."/>
        </authorList>
    </citation>
    <scope>NUCLEOTIDE SEQUENCE [LARGE SCALE GENOMIC DNA]</scope>
    <source>
        <strain evidence="1 2">KV22</strain>
    </source>
</reference>
<name>A0ABU9JK52_9GAMM</name>
<keyword evidence="2" id="KW-1185">Reference proteome</keyword>
<dbReference type="PANTHER" id="PTHR39206:SF1">
    <property type="entry name" value="SLL8004 PROTEIN"/>
    <property type="match status" value="1"/>
</dbReference>
<dbReference type="RefSeq" id="WP_070472847.1">
    <property type="nucleotide sequence ID" value="NZ_JBBYHY010000003.1"/>
</dbReference>
<dbReference type="PANTHER" id="PTHR39206">
    <property type="entry name" value="SLL8004 PROTEIN"/>
    <property type="match status" value="1"/>
</dbReference>
<dbReference type="Gene3D" id="3.40.50.300">
    <property type="entry name" value="P-loop containing nucleotide triphosphate hydrolases"/>
    <property type="match status" value="1"/>
</dbReference>
<gene>
    <name evidence="1" type="ORF">AAE039_06550</name>
</gene>
<dbReference type="EMBL" id="JBBYHY010000003">
    <property type="protein sequence ID" value="MEL3953217.1"/>
    <property type="molecule type" value="Genomic_DNA"/>
</dbReference>
<proteinExistence type="predicted"/>
<protein>
    <submittedName>
        <fullName evidence="1">AAA family ATPase</fullName>
    </submittedName>
</protein>
<organism evidence="1 2">
    <name type="scientific">Stenotrophomonas bentonitica</name>
    <dbReference type="NCBI Taxonomy" id="1450134"/>
    <lineage>
        <taxon>Bacteria</taxon>
        <taxon>Pseudomonadati</taxon>
        <taxon>Pseudomonadota</taxon>
        <taxon>Gammaproteobacteria</taxon>
        <taxon>Lysobacterales</taxon>
        <taxon>Lysobacteraceae</taxon>
        <taxon>Stenotrophomonas</taxon>
    </lineage>
</organism>
<comment type="caution">
    <text evidence="1">The sequence shown here is derived from an EMBL/GenBank/DDBJ whole genome shotgun (WGS) entry which is preliminary data.</text>
</comment>
<evidence type="ECO:0000313" key="2">
    <source>
        <dbReference type="Proteomes" id="UP001455088"/>
    </source>
</evidence>
<sequence>MPARPFLFVLAGVNGAGKSSIGGHLLRQAGLDWFNPDDWARQLCREFGMNQREANGRAWTEGFSRLRSAIAERRNHAFETTLGGQSIAATLAEACATHDVLVWYCGLASPQQHIARVRARVAAGGHPISDADIHRRYPLALQNLIALLPALAQLQVYDNSVEAGPGQPVADPQLVLQMDGGRLTWPAADDVAQLRQTPDWAVPVLEAALQCHDTCADEPPR</sequence>
<dbReference type="SUPFAM" id="SSF52540">
    <property type="entry name" value="P-loop containing nucleoside triphosphate hydrolases"/>
    <property type="match status" value="1"/>
</dbReference>
<evidence type="ECO:0000313" key="1">
    <source>
        <dbReference type="EMBL" id="MEL3953217.1"/>
    </source>
</evidence>